<dbReference type="Proteomes" id="UP001153076">
    <property type="component" value="Unassembled WGS sequence"/>
</dbReference>
<dbReference type="EMBL" id="JAKOGI010001171">
    <property type="protein sequence ID" value="KAJ8427216.1"/>
    <property type="molecule type" value="Genomic_DNA"/>
</dbReference>
<name>A0A9Q1GXJ2_9CARY</name>
<proteinExistence type="predicted"/>
<gene>
    <name evidence="2" type="ORF">Cgig2_009109</name>
</gene>
<accession>A0A9Q1GXJ2</accession>
<protein>
    <recommendedName>
        <fullName evidence="4">Transposase</fullName>
    </recommendedName>
</protein>
<feature type="compositionally biased region" description="Polar residues" evidence="1">
    <location>
        <begin position="180"/>
        <end position="195"/>
    </location>
</feature>
<dbReference type="PANTHER" id="PTHR33144:SF52">
    <property type="match status" value="1"/>
</dbReference>
<evidence type="ECO:0000313" key="3">
    <source>
        <dbReference type="Proteomes" id="UP001153076"/>
    </source>
</evidence>
<sequence length="222" mass="26068">MWHFNNYNQPIRKGGYMFMRSLGYIVRIGRFCSIGTISWHKLNRTYKADIIEMVQSKFMYLVVKGFHKCALKHVAKHFKQYKHGLKRDHFKPKEKTKEDMYEIVPKGQSRDGWMLLVDYWCSEQHDNEARSKFQERLLNSSPSKTQVEIKNEVFDKLMHEEDNPKRPIGFGFNVPEESSGDNLSNELRHTGPSTSTSQVSYLDDVGLFKTFNDWTLAIICES</sequence>
<reference evidence="2" key="1">
    <citation type="submission" date="2022-04" db="EMBL/GenBank/DDBJ databases">
        <title>Carnegiea gigantea Genome sequencing and assembly v2.</title>
        <authorList>
            <person name="Copetti D."/>
            <person name="Sanderson M.J."/>
            <person name="Burquez A."/>
            <person name="Wojciechowski M.F."/>
        </authorList>
    </citation>
    <scope>NUCLEOTIDE SEQUENCE</scope>
    <source>
        <strain evidence="2">SGP5-SGP5p</strain>
        <tissue evidence="2">Aerial part</tissue>
    </source>
</reference>
<feature type="region of interest" description="Disordered" evidence="1">
    <location>
        <begin position="174"/>
        <end position="195"/>
    </location>
</feature>
<dbReference type="AlphaFoldDB" id="A0A9Q1GXJ2"/>
<comment type="caution">
    <text evidence="2">The sequence shown here is derived from an EMBL/GenBank/DDBJ whole genome shotgun (WGS) entry which is preliminary data.</text>
</comment>
<keyword evidence="3" id="KW-1185">Reference proteome</keyword>
<dbReference type="PANTHER" id="PTHR33144">
    <property type="entry name" value="OS10G0409366 PROTEIN-RELATED"/>
    <property type="match status" value="1"/>
</dbReference>
<evidence type="ECO:0000256" key="1">
    <source>
        <dbReference type="SAM" id="MobiDB-lite"/>
    </source>
</evidence>
<evidence type="ECO:0000313" key="2">
    <source>
        <dbReference type="EMBL" id="KAJ8427216.1"/>
    </source>
</evidence>
<organism evidence="2 3">
    <name type="scientific">Carnegiea gigantea</name>
    <dbReference type="NCBI Taxonomy" id="171969"/>
    <lineage>
        <taxon>Eukaryota</taxon>
        <taxon>Viridiplantae</taxon>
        <taxon>Streptophyta</taxon>
        <taxon>Embryophyta</taxon>
        <taxon>Tracheophyta</taxon>
        <taxon>Spermatophyta</taxon>
        <taxon>Magnoliopsida</taxon>
        <taxon>eudicotyledons</taxon>
        <taxon>Gunneridae</taxon>
        <taxon>Pentapetalae</taxon>
        <taxon>Caryophyllales</taxon>
        <taxon>Cactineae</taxon>
        <taxon>Cactaceae</taxon>
        <taxon>Cactoideae</taxon>
        <taxon>Echinocereeae</taxon>
        <taxon>Carnegiea</taxon>
    </lineage>
</organism>
<dbReference type="OrthoDB" id="686116at2759"/>
<evidence type="ECO:0008006" key="4">
    <source>
        <dbReference type="Google" id="ProtNLM"/>
    </source>
</evidence>